<dbReference type="PANTHER" id="PTHR48225">
    <property type="entry name" value="HORMA DOMAIN-CONTAINING PROTEIN 1"/>
    <property type="match status" value="1"/>
</dbReference>
<dbReference type="InterPro" id="IPR051294">
    <property type="entry name" value="HORMA_MeioticProgression"/>
</dbReference>
<feature type="compositionally biased region" description="Polar residues" evidence="6">
    <location>
        <begin position="391"/>
        <end position="404"/>
    </location>
</feature>
<feature type="domain" description="HORMA" evidence="7">
    <location>
        <begin position="18"/>
        <end position="267"/>
    </location>
</feature>
<dbReference type="GO" id="GO:0051598">
    <property type="term" value="P:meiotic recombination checkpoint signaling"/>
    <property type="evidence" value="ECO:0007669"/>
    <property type="project" value="TreeGrafter"/>
</dbReference>
<organism evidence="8 9">
    <name type="scientific">Knufia peltigerae</name>
    <dbReference type="NCBI Taxonomy" id="1002370"/>
    <lineage>
        <taxon>Eukaryota</taxon>
        <taxon>Fungi</taxon>
        <taxon>Dikarya</taxon>
        <taxon>Ascomycota</taxon>
        <taxon>Pezizomycotina</taxon>
        <taxon>Eurotiomycetes</taxon>
        <taxon>Chaetothyriomycetidae</taxon>
        <taxon>Chaetothyriales</taxon>
        <taxon>Trichomeriaceae</taxon>
        <taxon>Knufia</taxon>
    </lineage>
</organism>
<dbReference type="PANTHER" id="PTHR48225:SF7">
    <property type="entry name" value="MEIOSIS-SPECIFIC PROTEIN HOP1"/>
    <property type="match status" value="1"/>
</dbReference>
<evidence type="ECO:0000256" key="6">
    <source>
        <dbReference type="SAM" id="MobiDB-lite"/>
    </source>
</evidence>
<accession>A0AA38XVV9</accession>
<feature type="compositionally biased region" description="Basic and acidic residues" evidence="6">
    <location>
        <begin position="376"/>
        <end position="388"/>
    </location>
</feature>
<dbReference type="SUPFAM" id="SSF56019">
    <property type="entry name" value="The spindle assembly checkpoint protein mad2"/>
    <property type="match status" value="1"/>
</dbReference>
<dbReference type="PROSITE" id="PS50815">
    <property type="entry name" value="HORMA"/>
    <property type="match status" value="1"/>
</dbReference>
<evidence type="ECO:0000259" key="7">
    <source>
        <dbReference type="PROSITE" id="PS50815"/>
    </source>
</evidence>
<comment type="subcellular location">
    <subcellularLocation>
        <location evidence="2">Chromosome</location>
    </subcellularLocation>
    <subcellularLocation>
        <location evidence="1">Nucleus</location>
    </subcellularLocation>
</comment>
<reference evidence="8" key="1">
    <citation type="submission" date="2022-10" db="EMBL/GenBank/DDBJ databases">
        <title>Culturing micro-colonial fungi from biological soil crusts in the Mojave desert and describing Neophaeococcomyces mojavensis, and introducing the new genera and species Taxawa tesnikishii.</title>
        <authorList>
            <person name="Kurbessoian T."/>
            <person name="Stajich J.E."/>
        </authorList>
    </citation>
    <scope>NUCLEOTIDE SEQUENCE</scope>
    <source>
        <strain evidence="8">TK_35</strain>
    </source>
</reference>
<keyword evidence="5" id="KW-0469">Meiosis</keyword>
<keyword evidence="9" id="KW-1185">Reference proteome</keyword>
<evidence type="ECO:0000256" key="1">
    <source>
        <dbReference type="ARBA" id="ARBA00004123"/>
    </source>
</evidence>
<feature type="region of interest" description="Disordered" evidence="6">
    <location>
        <begin position="295"/>
        <end position="339"/>
    </location>
</feature>
<sequence length="455" mass="51160">MTEQLLLSAPAVPTLTQAHSLALVQIFINASLACIAHARELIPWTSPCFRTRYVEQINTLIDADARTLYTAFKTLEGTATSGGQEIKILVRGVHKRADQVLEMLEDGIFEALEHRFLDAFQVFVTDADDSHDVLETYSFAFKYTQDRIHSVHMSSMSRVLVLEDFQHSFKAFIRSLLRFLRCLPRLPGQYRTHFPNGSSLTVLAHRRLGMSLTYRDSCPQAYQPPGFVDQEEYPGKIGERICDTLWKSHGDLMGEVQVGNEQIAMSVRPFRIDEPSTSIDPQDMAMSKQLQAMQKTSSQRTTNLVSTLQDSGSRRKRNSDVPLPVKRMKLPYHPGHQERNSQHDFLQQEQIEGTEFSKHDAATIDTHEAGLSPETDQDRDLQPQKTDYRGPNTSTNSKLPGSTRSLRRKISISRNFINIDRSSSVESQGVEQGLESNVGIDDSSDIATTSTATAD</sequence>
<feature type="compositionally biased region" description="Low complexity" evidence="6">
    <location>
        <begin position="445"/>
        <end position="455"/>
    </location>
</feature>
<dbReference type="InterPro" id="IPR003511">
    <property type="entry name" value="HORMA_dom"/>
</dbReference>
<feature type="region of interest" description="Disordered" evidence="6">
    <location>
        <begin position="368"/>
        <end position="455"/>
    </location>
</feature>
<dbReference type="EMBL" id="JAPDRN010000101">
    <property type="protein sequence ID" value="KAJ9623323.1"/>
    <property type="molecule type" value="Genomic_DNA"/>
</dbReference>
<keyword evidence="4" id="KW-0539">Nucleus</keyword>
<dbReference type="Pfam" id="PF02301">
    <property type="entry name" value="HORMA"/>
    <property type="match status" value="1"/>
</dbReference>
<gene>
    <name evidence="8" type="ORF">H2204_011229</name>
</gene>
<dbReference type="GO" id="GO:0005634">
    <property type="term" value="C:nucleus"/>
    <property type="evidence" value="ECO:0007669"/>
    <property type="project" value="UniProtKB-SubCell"/>
</dbReference>
<feature type="compositionally biased region" description="Polar residues" evidence="6">
    <location>
        <begin position="295"/>
        <end position="311"/>
    </location>
</feature>
<name>A0AA38XVV9_9EURO</name>
<dbReference type="Gene3D" id="3.30.900.10">
    <property type="entry name" value="HORMA domain"/>
    <property type="match status" value="1"/>
</dbReference>
<evidence type="ECO:0000256" key="4">
    <source>
        <dbReference type="ARBA" id="ARBA00023242"/>
    </source>
</evidence>
<proteinExistence type="predicted"/>
<protein>
    <recommendedName>
        <fullName evidence="7">HORMA domain-containing protein</fullName>
    </recommendedName>
</protein>
<dbReference type="AlphaFoldDB" id="A0AA38XVV9"/>
<comment type="caution">
    <text evidence="8">The sequence shown here is derived from an EMBL/GenBank/DDBJ whole genome shotgun (WGS) entry which is preliminary data.</text>
</comment>
<evidence type="ECO:0000313" key="9">
    <source>
        <dbReference type="Proteomes" id="UP001172681"/>
    </source>
</evidence>
<feature type="compositionally biased region" description="Polar residues" evidence="6">
    <location>
        <begin position="412"/>
        <end position="430"/>
    </location>
</feature>
<evidence type="ECO:0000256" key="3">
    <source>
        <dbReference type="ARBA" id="ARBA00022454"/>
    </source>
</evidence>
<dbReference type="InterPro" id="IPR036570">
    <property type="entry name" value="HORMA_dom_sf"/>
</dbReference>
<keyword evidence="3" id="KW-0158">Chromosome</keyword>
<dbReference type="Proteomes" id="UP001172681">
    <property type="component" value="Unassembled WGS sequence"/>
</dbReference>
<evidence type="ECO:0000313" key="8">
    <source>
        <dbReference type="EMBL" id="KAJ9623323.1"/>
    </source>
</evidence>
<evidence type="ECO:0000256" key="2">
    <source>
        <dbReference type="ARBA" id="ARBA00004286"/>
    </source>
</evidence>
<evidence type="ECO:0000256" key="5">
    <source>
        <dbReference type="ARBA" id="ARBA00023254"/>
    </source>
</evidence>
<dbReference type="GO" id="GO:0007130">
    <property type="term" value="P:synaptonemal complex assembly"/>
    <property type="evidence" value="ECO:0007669"/>
    <property type="project" value="TreeGrafter"/>
</dbReference>
<dbReference type="GO" id="GO:0005694">
    <property type="term" value="C:chromosome"/>
    <property type="evidence" value="ECO:0007669"/>
    <property type="project" value="UniProtKB-SubCell"/>
</dbReference>